<evidence type="ECO:0000256" key="10">
    <source>
        <dbReference type="ARBA" id="ARBA00023004"/>
    </source>
</evidence>
<dbReference type="GO" id="GO:0031418">
    <property type="term" value="F:L-ascorbic acid binding"/>
    <property type="evidence" value="ECO:0007669"/>
    <property type="project" value="UniProtKB-KW"/>
</dbReference>
<reference evidence="12" key="1">
    <citation type="submission" date="2021-06" db="EMBL/GenBank/DDBJ databases">
        <authorList>
            <person name="Hodson N. C."/>
            <person name="Mongue J. A."/>
            <person name="Jaron S. K."/>
        </authorList>
    </citation>
    <scope>NUCLEOTIDE SEQUENCE</scope>
</reference>
<keyword evidence="7" id="KW-0847">Vitamin C</keyword>
<dbReference type="PROSITE" id="PS51471">
    <property type="entry name" value="FE2OG_OXY"/>
    <property type="match status" value="1"/>
</dbReference>
<evidence type="ECO:0000313" key="12">
    <source>
        <dbReference type="EMBL" id="CAG7731798.1"/>
    </source>
</evidence>
<evidence type="ECO:0000256" key="4">
    <source>
        <dbReference type="ARBA" id="ARBA00006511"/>
    </source>
</evidence>
<evidence type="ECO:0000259" key="11">
    <source>
        <dbReference type="PROSITE" id="PS51471"/>
    </source>
</evidence>
<feature type="domain" description="Fe2OG dioxygenase" evidence="11">
    <location>
        <begin position="399"/>
        <end position="505"/>
    </location>
</feature>
<comment type="subcellular location">
    <subcellularLocation>
        <location evidence="3">Endoplasmic reticulum lumen</location>
    </subcellularLocation>
</comment>
<dbReference type="InterPro" id="IPR045054">
    <property type="entry name" value="P4HA-like"/>
</dbReference>
<dbReference type="PANTHER" id="PTHR10869">
    <property type="entry name" value="PROLYL 4-HYDROXYLASE ALPHA SUBUNIT"/>
    <property type="match status" value="1"/>
</dbReference>
<dbReference type="GO" id="GO:0005788">
    <property type="term" value="C:endoplasmic reticulum lumen"/>
    <property type="evidence" value="ECO:0007669"/>
    <property type="project" value="UniProtKB-SubCell"/>
</dbReference>
<dbReference type="Pfam" id="PF13640">
    <property type="entry name" value="2OG-FeII_Oxy_3"/>
    <property type="match status" value="1"/>
</dbReference>
<dbReference type="InterPro" id="IPR005123">
    <property type="entry name" value="Oxoglu/Fe-dep_dioxygenase_dom"/>
</dbReference>
<dbReference type="GO" id="GO:0004656">
    <property type="term" value="F:procollagen-proline 4-dioxygenase activity"/>
    <property type="evidence" value="ECO:0007669"/>
    <property type="project" value="UniProtKB-EC"/>
</dbReference>
<evidence type="ECO:0000256" key="5">
    <source>
        <dbReference type="ARBA" id="ARBA00012269"/>
    </source>
</evidence>
<dbReference type="InterPro" id="IPR013547">
    <property type="entry name" value="P4H_N"/>
</dbReference>
<keyword evidence="13" id="KW-1185">Reference proteome</keyword>
<gene>
    <name evidence="12" type="ORF">AFUS01_LOCUS20368</name>
</gene>
<accession>A0A8J2K245</accession>
<comment type="function">
    <text evidence="2">Catalyzes the post-translational formation of 4-hydroxyproline in -Xaa-Pro-Gly- sequences in collagens and other proteins.</text>
</comment>
<dbReference type="Proteomes" id="UP000708208">
    <property type="component" value="Unassembled WGS sequence"/>
</dbReference>
<dbReference type="InterPro" id="IPR044862">
    <property type="entry name" value="Pro_4_hyd_alph_FE2OG_OXY"/>
</dbReference>
<keyword evidence="8" id="KW-0223">Dioxygenase</keyword>
<keyword evidence="10" id="KW-0408">Iron</keyword>
<dbReference type="EMBL" id="CAJVCH010219986">
    <property type="protein sequence ID" value="CAG7731798.1"/>
    <property type="molecule type" value="Genomic_DNA"/>
</dbReference>
<organism evidence="12 13">
    <name type="scientific">Allacma fusca</name>
    <dbReference type="NCBI Taxonomy" id="39272"/>
    <lineage>
        <taxon>Eukaryota</taxon>
        <taxon>Metazoa</taxon>
        <taxon>Ecdysozoa</taxon>
        <taxon>Arthropoda</taxon>
        <taxon>Hexapoda</taxon>
        <taxon>Collembola</taxon>
        <taxon>Symphypleona</taxon>
        <taxon>Sminthuridae</taxon>
        <taxon>Allacma</taxon>
    </lineage>
</organism>
<dbReference type="EC" id="1.14.11.2" evidence="5"/>
<evidence type="ECO:0000256" key="6">
    <source>
        <dbReference type="ARBA" id="ARBA00022723"/>
    </source>
</evidence>
<dbReference type="Pfam" id="PF08336">
    <property type="entry name" value="P4Ha_N"/>
    <property type="match status" value="1"/>
</dbReference>
<evidence type="ECO:0000256" key="3">
    <source>
        <dbReference type="ARBA" id="ARBA00004319"/>
    </source>
</evidence>
<feature type="non-terminal residue" evidence="12">
    <location>
        <position position="532"/>
    </location>
</feature>
<keyword evidence="9" id="KW-0560">Oxidoreductase</keyword>
<keyword evidence="6" id="KW-0479">Metal-binding</keyword>
<proteinExistence type="inferred from homology"/>
<dbReference type="GO" id="GO:0005506">
    <property type="term" value="F:iron ion binding"/>
    <property type="evidence" value="ECO:0007669"/>
    <property type="project" value="InterPro"/>
</dbReference>
<comment type="caution">
    <text evidence="12">The sequence shown here is derived from an EMBL/GenBank/DDBJ whole genome shotgun (WGS) entry which is preliminary data.</text>
</comment>
<dbReference type="InterPro" id="IPR006620">
    <property type="entry name" value="Pro_4_hyd_alph"/>
</dbReference>
<dbReference type="OrthoDB" id="420380at2759"/>
<evidence type="ECO:0000256" key="8">
    <source>
        <dbReference type="ARBA" id="ARBA00022964"/>
    </source>
</evidence>
<evidence type="ECO:0000313" key="13">
    <source>
        <dbReference type="Proteomes" id="UP000708208"/>
    </source>
</evidence>
<dbReference type="SMART" id="SM00702">
    <property type="entry name" value="P4Hc"/>
    <property type="match status" value="1"/>
</dbReference>
<name>A0A8J2K245_9HEXA</name>
<evidence type="ECO:0000256" key="7">
    <source>
        <dbReference type="ARBA" id="ARBA00022896"/>
    </source>
</evidence>
<dbReference type="AlphaFoldDB" id="A0A8J2K245"/>
<comment type="cofactor">
    <cofactor evidence="1">
        <name>L-ascorbate</name>
        <dbReference type="ChEBI" id="CHEBI:38290"/>
    </cofactor>
</comment>
<comment type="similarity">
    <text evidence="4">Belongs to the P4HA family.</text>
</comment>
<evidence type="ECO:0000256" key="1">
    <source>
        <dbReference type="ARBA" id="ARBA00001961"/>
    </source>
</evidence>
<evidence type="ECO:0000256" key="9">
    <source>
        <dbReference type="ARBA" id="ARBA00023002"/>
    </source>
</evidence>
<dbReference type="PANTHER" id="PTHR10869:SF244">
    <property type="entry name" value="PROLYL 4-HYDROXYLASE SUBUNIT ALPHA-2"/>
    <property type="match status" value="1"/>
</dbReference>
<sequence>SHGTGATLITRSPVALQAWATAEITFLEKLLNHLKTVKFVQKPASDVIRKYLHDYQDSNGKLQGFSNETDLGKQADAVTSNPIATYRMLRRITYELAGVKMHLEEFNLGMFEHFPPLKKWLTTKDVEDAMMGILRVCHVYDFNLELFSEGIIFGEETGSKLNALHCFEIGQYAKRQQMLALSIQFFEMALQKSSNSSIRKDVVLAELNDSILLHDREFDDPEESIEQYLFTKKIITLKKKYGGFYSKKRQTQRTALANVHGAKRRLKYKHISYWELCTKGSSLTEEEKLELACWYENGDPYFLIGPIKSELLAVNPDVVQTYEVISDKKIARLKEIASESLSQSQTEENTDASGKLVDKNDHYRTSVTSWVNDLKVPELRPLSLLIEKITGLVVTRESATEELQVVSYSFTGHYDIHADALGDTSWPDYVEKGDRLATFMFYLQEPKYGGATAFPQSGIVAQPVKGSAIFWYNVYRDGVEDPMSSHGSCPVVIGKKWVANKWIRYYDQFLIRKCGLDDEDKFYIVPSNVIEE</sequence>
<evidence type="ECO:0000256" key="2">
    <source>
        <dbReference type="ARBA" id="ARBA00002035"/>
    </source>
</evidence>
<protein>
    <recommendedName>
        <fullName evidence="5">procollagen-proline 4-dioxygenase</fullName>
        <ecNumber evidence="5">1.14.11.2</ecNumber>
    </recommendedName>
</protein>